<evidence type="ECO:0000313" key="3">
    <source>
        <dbReference type="Proteomes" id="UP000770661"/>
    </source>
</evidence>
<comment type="caution">
    <text evidence="2">The sequence shown here is derived from an EMBL/GenBank/DDBJ whole genome shotgun (WGS) entry which is preliminary data.</text>
</comment>
<feature type="compositionally biased region" description="Basic and acidic residues" evidence="1">
    <location>
        <begin position="19"/>
        <end position="35"/>
    </location>
</feature>
<feature type="region of interest" description="Disordered" evidence="1">
    <location>
        <begin position="19"/>
        <end position="93"/>
    </location>
</feature>
<dbReference type="EMBL" id="JACEEZ010019013">
    <property type="protein sequence ID" value="KAG0716247.1"/>
    <property type="molecule type" value="Genomic_DNA"/>
</dbReference>
<proteinExistence type="predicted"/>
<reference evidence="2" key="1">
    <citation type="submission" date="2020-07" db="EMBL/GenBank/DDBJ databases">
        <title>The High-quality genome of the commercially important snow crab, Chionoecetes opilio.</title>
        <authorList>
            <person name="Jeong J.-H."/>
            <person name="Ryu S."/>
        </authorList>
    </citation>
    <scope>NUCLEOTIDE SEQUENCE</scope>
    <source>
        <strain evidence="2">MADBK_172401_WGS</strain>
        <tissue evidence="2">Digestive gland</tissue>
    </source>
</reference>
<evidence type="ECO:0000313" key="2">
    <source>
        <dbReference type="EMBL" id="KAG0716247.1"/>
    </source>
</evidence>
<gene>
    <name evidence="2" type="ORF">GWK47_010194</name>
</gene>
<accession>A0A8J4XYR0</accession>
<keyword evidence="3" id="KW-1185">Reference proteome</keyword>
<name>A0A8J4XYR0_CHIOP</name>
<protein>
    <submittedName>
        <fullName evidence="2">Uncharacterized protein</fullName>
    </submittedName>
</protein>
<dbReference type="Proteomes" id="UP000770661">
    <property type="component" value="Unassembled WGS sequence"/>
</dbReference>
<evidence type="ECO:0000256" key="1">
    <source>
        <dbReference type="SAM" id="MobiDB-lite"/>
    </source>
</evidence>
<dbReference type="AlphaFoldDB" id="A0A8J4XYR0"/>
<sequence>MAESEVLVELRQLRAQVRDLTEARRSHDDVVRDPQDGEAQTTTGELRCSNNASPSTSVEGRRVETRVRNKETGRGRPQTPPTETRNSFAILAD</sequence>
<organism evidence="2 3">
    <name type="scientific">Chionoecetes opilio</name>
    <name type="common">Atlantic snow crab</name>
    <name type="synonym">Cancer opilio</name>
    <dbReference type="NCBI Taxonomy" id="41210"/>
    <lineage>
        <taxon>Eukaryota</taxon>
        <taxon>Metazoa</taxon>
        <taxon>Ecdysozoa</taxon>
        <taxon>Arthropoda</taxon>
        <taxon>Crustacea</taxon>
        <taxon>Multicrustacea</taxon>
        <taxon>Malacostraca</taxon>
        <taxon>Eumalacostraca</taxon>
        <taxon>Eucarida</taxon>
        <taxon>Decapoda</taxon>
        <taxon>Pleocyemata</taxon>
        <taxon>Brachyura</taxon>
        <taxon>Eubrachyura</taxon>
        <taxon>Majoidea</taxon>
        <taxon>Majidae</taxon>
        <taxon>Chionoecetes</taxon>
    </lineage>
</organism>
<feature type="compositionally biased region" description="Basic and acidic residues" evidence="1">
    <location>
        <begin position="59"/>
        <end position="74"/>
    </location>
</feature>
<feature type="compositionally biased region" description="Polar residues" evidence="1">
    <location>
        <begin position="38"/>
        <end position="58"/>
    </location>
</feature>